<dbReference type="Proteomes" id="UP001521209">
    <property type="component" value="Unassembled WGS sequence"/>
</dbReference>
<dbReference type="InterPro" id="IPR007497">
    <property type="entry name" value="SIMPL/DUF541"/>
</dbReference>
<evidence type="ECO:0000313" key="2">
    <source>
        <dbReference type="EMBL" id="MCF3948066.1"/>
    </source>
</evidence>
<organism evidence="2 3">
    <name type="scientific">Acidiphilium iwatense</name>
    <dbReference type="NCBI Taxonomy" id="768198"/>
    <lineage>
        <taxon>Bacteria</taxon>
        <taxon>Pseudomonadati</taxon>
        <taxon>Pseudomonadota</taxon>
        <taxon>Alphaproteobacteria</taxon>
        <taxon>Acetobacterales</taxon>
        <taxon>Acidocellaceae</taxon>
        <taxon>Acidiphilium</taxon>
    </lineage>
</organism>
<dbReference type="EMBL" id="JAKGBZ010000038">
    <property type="protein sequence ID" value="MCF3948066.1"/>
    <property type="molecule type" value="Genomic_DNA"/>
</dbReference>
<dbReference type="Gene3D" id="3.30.70.2970">
    <property type="entry name" value="Protein of unknown function (DUF541), domain 2"/>
    <property type="match status" value="1"/>
</dbReference>
<sequence length="240" mass="25046">MKKTSTRIAVGATLWLTGAFIAHANPTPHGSSATTIELEVTGSADHVPDAMLVRLSATASAPTAADAQRRINVTMAEALREAVRIKGLMATTDGYSVVPDNAKHTAWRAQQGLTLRFDAAPDSAAAKPVLALIGRLQTKNMLLEGLSGTLSPSVTRQTRDAAIGDAVAQLRSETAAAAKALGEQPGQITHLRLNIASPIRPFMRALPMMAAAAPAPSAQPGPIRQEVSLSATILLEPPSR</sequence>
<gene>
    <name evidence="2" type="ORF">L2A60_15425</name>
</gene>
<feature type="signal peptide" evidence="1">
    <location>
        <begin position="1"/>
        <end position="24"/>
    </location>
</feature>
<evidence type="ECO:0000313" key="3">
    <source>
        <dbReference type="Proteomes" id="UP001521209"/>
    </source>
</evidence>
<keyword evidence="1" id="KW-0732">Signal</keyword>
<dbReference type="Pfam" id="PF04402">
    <property type="entry name" value="SIMPL"/>
    <property type="match status" value="1"/>
</dbReference>
<feature type="chain" id="PRO_5046899441" evidence="1">
    <location>
        <begin position="25"/>
        <end position="240"/>
    </location>
</feature>
<reference evidence="2 3" key="1">
    <citation type="submission" date="2022-01" db="EMBL/GenBank/DDBJ databases">
        <authorList>
            <person name="Won M."/>
            <person name="Kim S.-J."/>
            <person name="Kwon S.-W."/>
        </authorList>
    </citation>
    <scope>NUCLEOTIDE SEQUENCE [LARGE SCALE GENOMIC DNA]</scope>
    <source>
        <strain evidence="2 3">KCTC 23505</strain>
    </source>
</reference>
<name>A0ABS9DZ81_9PROT</name>
<proteinExistence type="predicted"/>
<accession>A0ABS9DZ81</accession>
<keyword evidence="3" id="KW-1185">Reference proteome</keyword>
<dbReference type="Gene3D" id="3.30.110.170">
    <property type="entry name" value="Protein of unknown function (DUF541), domain 1"/>
    <property type="match status" value="1"/>
</dbReference>
<dbReference type="RefSeq" id="WP_235705351.1">
    <property type="nucleotide sequence ID" value="NZ_JAKGBZ010000038.1"/>
</dbReference>
<protein>
    <submittedName>
        <fullName evidence="2">SIMPL domain-containing protein</fullName>
    </submittedName>
</protein>
<comment type="caution">
    <text evidence="2">The sequence shown here is derived from an EMBL/GenBank/DDBJ whole genome shotgun (WGS) entry which is preliminary data.</text>
</comment>
<evidence type="ECO:0000256" key="1">
    <source>
        <dbReference type="SAM" id="SignalP"/>
    </source>
</evidence>